<dbReference type="Proteomes" id="UP000247602">
    <property type="component" value="Unassembled WGS sequence"/>
</dbReference>
<protein>
    <submittedName>
        <fullName evidence="2">Cyanamide hydratase</fullName>
    </submittedName>
</protein>
<dbReference type="SUPFAM" id="SSF109604">
    <property type="entry name" value="HD-domain/PDEase-like"/>
    <property type="match status" value="1"/>
</dbReference>
<dbReference type="InterPro" id="IPR003607">
    <property type="entry name" value="HD/PDEase_dom"/>
</dbReference>
<organism evidence="2 3">
    <name type="scientific">Modestobacter versicolor</name>
    <dbReference type="NCBI Taxonomy" id="429133"/>
    <lineage>
        <taxon>Bacteria</taxon>
        <taxon>Bacillati</taxon>
        <taxon>Actinomycetota</taxon>
        <taxon>Actinomycetes</taxon>
        <taxon>Geodermatophilales</taxon>
        <taxon>Geodermatophilaceae</taxon>
        <taxon>Modestobacter</taxon>
    </lineage>
</organism>
<name>A0A323VB87_9ACTN</name>
<dbReference type="SMART" id="SM00471">
    <property type="entry name" value="HDc"/>
    <property type="match status" value="1"/>
</dbReference>
<gene>
    <name evidence="2" type="ORF">DMO24_15305</name>
</gene>
<dbReference type="Gene3D" id="1.10.3210.10">
    <property type="entry name" value="Hypothetical protein af1432"/>
    <property type="match status" value="1"/>
</dbReference>
<feature type="domain" description="HD/PDEase" evidence="1">
    <location>
        <begin position="37"/>
        <end position="139"/>
    </location>
</feature>
<dbReference type="Pfam" id="PF01966">
    <property type="entry name" value="HD"/>
    <property type="match status" value="1"/>
</dbReference>
<dbReference type="OrthoDB" id="8478129at2"/>
<dbReference type="AlphaFoldDB" id="A0A323VB87"/>
<accession>A0A323VB87</accession>
<dbReference type="PANTHER" id="PTHR35569:SF1">
    <property type="entry name" value="CYANAMIDE HYDRATASE DDI2-RELATED"/>
    <property type="match status" value="1"/>
</dbReference>
<dbReference type="EMBL" id="QKNV01000178">
    <property type="protein sequence ID" value="PZA20476.1"/>
    <property type="molecule type" value="Genomic_DNA"/>
</dbReference>
<dbReference type="CDD" id="cd00077">
    <property type="entry name" value="HDc"/>
    <property type="match status" value="1"/>
</dbReference>
<keyword evidence="3" id="KW-1185">Reference proteome</keyword>
<dbReference type="InterPro" id="IPR006674">
    <property type="entry name" value="HD_domain"/>
</dbReference>
<sequence length="211" mass="22513">MRGTGGRQTPPVPPALLDAVPDTAAARSALQVAGAFHSPALLHHCRRSYLWAAEYGRSRGIGFDDELLFVSAMLHDIGLVPVFDSANVPFEEAGGAVAWVFAAGAGWDADRRRRTAEVIVAHMADEVDVAVDPEGHLLELATGLDISGRNPGDWPAEFRAAVLDRFPRLGLIEEFVGCFESQARRKPTSLAGRFVGSGFAARARANPLDAG</sequence>
<reference evidence="2 3" key="1">
    <citation type="submission" date="2018-06" db="EMBL/GenBank/DDBJ databases">
        <title>Draft genome sequence of Modestobacter versicolor CP153-2.</title>
        <authorList>
            <person name="Gundlapally S.R."/>
        </authorList>
    </citation>
    <scope>NUCLEOTIDE SEQUENCE [LARGE SCALE GENOMIC DNA]</scope>
    <source>
        <strain evidence="2 3">CP153-2</strain>
    </source>
</reference>
<proteinExistence type="predicted"/>
<dbReference type="PANTHER" id="PTHR35569">
    <property type="entry name" value="CYANAMIDE HYDRATASE DDI2-RELATED"/>
    <property type="match status" value="1"/>
</dbReference>
<evidence type="ECO:0000259" key="1">
    <source>
        <dbReference type="SMART" id="SM00471"/>
    </source>
</evidence>
<evidence type="ECO:0000313" key="3">
    <source>
        <dbReference type="Proteomes" id="UP000247602"/>
    </source>
</evidence>
<comment type="caution">
    <text evidence="2">The sequence shown here is derived from an EMBL/GenBank/DDBJ whole genome shotgun (WGS) entry which is preliminary data.</text>
</comment>
<evidence type="ECO:0000313" key="2">
    <source>
        <dbReference type="EMBL" id="PZA20476.1"/>
    </source>
</evidence>